<keyword evidence="1" id="KW-1015">Disulfide bond</keyword>
<dbReference type="InterPro" id="IPR029526">
    <property type="entry name" value="PGBD"/>
</dbReference>
<dbReference type="SUPFAM" id="SSF57196">
    <property type="entry name" value="EGF/Laminin"/>
    <property type="match status" value="1"/>
</dbReference>
<dbReference type="PANTHER" id="PTHR47055">
    <property type="entry name" value="DDE_TNP_1_7 DOMAIN-CONTAINING PROTEIN"/>
    <property type="match status" value="1"/>
</dbReference>
<feature type="domain" description="EGF-like" evidence="3">
    <location>
        <begin position="7"/>
        <end position="47"/>
    </location>
</feature>
<dbReference type="PANTHER" id="PTHR47055:SF3">
    <property type="entry name" value="PHORBOL-ESTER_DAG-TYPE DOMAIN-CONTAINING PROTEIN"/>
    <property type="match status" value="1"/>
</dbReference>
<keyword evidence="5" id="KW-1185">Reference proteome</keyword>
<dbReference type="AlphaFoldDB" id="A0A444U7X1"/>
<comment type="caution">
    <text evidence="1">Lacks conserved residue(s) required for the propagation of feature annotation.</text>
</comment>
<protein>
    <recommendedName>
        <fullName evidence="3">EGF-like domain-containing protein</fullName>
    </recommendedName>
</protein>
<feature type="disulfide bond" evidence="1">
    <location>
        <begin position="37"/>
        <end position="46"/>
    </location>
</feature>
<keyword evidence="2" id="KW-1133">Transmembrane helix</keyword>
<evidence type="ECO:0000313" key="5">
    <source>
        <dbReference type="Proteomes" id="UP000289886"/>
    </source>
</evidence>
<dbReference type="PROSITE" id="PS50026">
    <property type="entry name" value="EGF_3"/>
    <property type="match status" value="1"/>
</dbReference>
<keyword evidence="2" id="KW-0472">Membrane</keyword>
<proteinExistence type="predicted"/>
<evidence type="ECO:0000259" key="3">
    <source>
        <dbReference type="PROSITE" id="PS50026"/>
    </source>
</evidence>
<dbReference type="EMBL" id="SCEB01215115">
    <property type="protein sequence ID" value="RXM31254.1"/>
    <property type="molecule type" value="Genomic_DNA"/>
</dbReference>
<gene>
    <name evidence="4" type="ORF">EOD39_7187</name>
</gene>
<name>A0A444U7X1_ACIRT</name>
<evidence type="ECO:0000313" key="4">
    <source>
        <dbReference type="EMBL" id="RXM31254.1"/>
    </source>
</evidence>
<keyword evidence="2" id="KW-0812">Transmembrane</keyword>
<evidence type="ECO:0000256" key="2">
    <source>
        <dbReference type="SAM" id="Phobius"/>
    </source>
</evidence>
<keyword evidence="1" id="KW-0245">EGF-like domain</keyword>
<organism evidence="4 5">
    <name type="scientific">Acipenser ruthenus</name>
    <name type="common">Sterlet sturgeon</name>
    <dbReference type="NCBI Taxonomy" id="7906"/>
    <lineage>
        <taxon>Eukaryota</taxon>
        <taxon>Metazoa</taxon>
        <taxon>Chordata</taxon>
        <taxon>Craniata</taxon>
        <taxon>Vertebrata</taxon>
        <taxon>Euteleostomi</taxon>
        <taxon>Actinopterygii</taxon>
        <taxon>Chondrostei</taxon>
        <taxon>Acipenseriformes</taxon>
        <taxon>Acipenseridae</taxon>
        <taxon>Acipenser</taxon>
    </lineage>
</organism>
<accession>A0A444U7X1</accession>
<dbReference type="InterPro" id="IPR000742">
    <property type="entry name" value="EGF"/>
</dbReference>
<dbReference type="Proteomes" id="UP000289886">
    <property type="component" value="Unassembled WGS sequence"/>
</dbReference>
<dbReference type="InterPro" id="IPR052638">
    <property type="entry name" value="PiggyBac_TE-derived"/>
</dbReference>
<dbReference type="Gene3D" id="2.10.25.10">
    <property type="entry name" value="Laminin"/>
    <property type="match status" value="1"/>
</dbReference>
<evidence type="ECO:0000256" key="1">
    <source>
        <dbReference type="PROSITE-ProRule" id="PRU00076"/>
    </source>
</evidence>
<feature type="transmembrane region" description="Helical" evidence="2">
    <location>
        <begin position="63"/>
        <end position="84"/>
    </location>
</feature>
<comment type="caution">
    <text evidence="4">The sequence shown here is derived from an EMBL/GenBank/DDBJ whole genome shotgun (WGS) entry which is preliminary data.</text>
</comment>
<dbReference type="GO" id="GO:0043565">
    <property type="term" value="F:sequence-specific DNA binding"/>
    <property type="evidence" value="ECO:0007669"/>
    <property type="project" value="TreeGrafter"/>
</dbReference>
<sequence>MPRLLELRSPCTENDQSFCINGICSYHRELNTPTCRCTKDYTGERCHHLLLDSHTEEGPERCIAIGVGILLLIGGTMGVLYCCITKRRTHFTESASYCSSFREINACICSAAVLESTQQVFGVSSSSLSLSSSRLLLLRTLFTISASESIVNPGSALSVCMDVFLMLHPPSLRDITIKMSNLYSTQIKGKQLNLQMDELRTFYGILLTSGYITVPQRHMFWSLENYVHNVSISDVIRRNRFDEIMASVHLVHNTKATGEPFYKVRPIFKELSKSYKIMPFSEWFHLLIIMGVMGSNSSLER</sequence>
<dbReference type="Pfam" id="PF13843">
    <property type="entry name" value="DDE_Tnp_1_7"/>
    <property type="match status" value="1"/>
</dbReference>
<reference evidence="4 5" key="1">
    <citation type="submission" date="2019-01" db="EMBL/GenBank/DDBJ databases">
        <title>Draft Genome and Complete Hox-Cluster Characterization of the Sterlet Sturgeon (Acipenser ruthenus).</title>
        <authorList>
            <person name="Wei Q."/>
        </authorList>
    </citation>
    <scope>NUCLEOTIDE SEQUENCE [LARGE SCALE GENOMIC DNA]</scope>
    <source>
        <strain evidence="4">WHYD16114868_AA</strain>
        <tissue evidence="4">Blood</tissue>
    </source>
</reference>
<dbReference type="PROSITE" id="PS00022">
    <property type="entry name" value="EGF_1"/>
    <property type="match status" value="1"/>
</dbReference>